<keyword evidence="7" id="KW-0808">Transferase</keyword>
<dbReference type="PANTHER" id="PTHR43525:SF1">
    <property type="entry name" value="PROTEIN MALY"/>
    <property type="match status" value="1"/>
</dbReference>
<evidence type="ECO:0000256" key="4">
    <source>
        <dbReference type="ARBA" id="ARBA00023239"/>
    </source>
</evidence>
<keyword evidence="3" id="KW-0663">Pyridoxal phosphate</keyword>
<dbReference type="EMBL" id="AZIL01002134">
    <property type="protein sequence ID" value="EWM22608.1"/>
    <property type="molecule type" value="Genomic_DNA"/>
</dbReference>
<keyword evidence="8" id="KW-1185">Reference proteome</keyword>
<organism evidence="7 8">
    <name type="scientific">Nannochloropsis gaditana</name>
    <dbReference type="NCBI Taxonomy" id="72520"/>
    <lineage>
        <taxon>Eukaryota</taxon>
        <taxon>Sar</taxon>
        <taxon>Stramenopiles</taxon>
        <taxon>Ochrophyta</taxon>
        <taxon>Eustigmatophyceae</taxon>
        <taxon>Eustigmatales</taxon>
        <taxon>Monodopsidaceae</taxon>
        <taxon>Nannochloropsis</taxon>
    </lineage>
</organism>
<evidence type="ECO:0000256" key="2">
    <source>
        <dbReference type="ARBA" id="ARBA00012224"/>
    </source>
</evidence>
<keyword evidence="7" id="KW-0032">Aminotransferase</keyword>
<dbReference type="InterPro" id="IPR015422">
    <property type="entry name" value="PyrdxlP-dep_Trfase_small"/>
</dbReference>
<dbReference type="Proteomes" id="UP000019335">
    <property type="component" value="Unassembled WGS sequence"/>
</dbReference>
<dbReference type="NCBIfam" id="TIGR04350">
    <property type="entry name" value="C_S_lyase_PatB"/>
    <property type="match status" value="1"/>
</dbReference>
<feature type="domain" description="Aminotransferase class I/classII large" evidence="6">
    <location>
        <begin position="64"/>
        <end position="420"/>
    </location>
</feature>
<dbReference type="Gene3D" id="3.40.640.10">
    <property type="entry name" value="Type I PLP-dependent aspartate aminotransferase-like (Major domain)"/>
    <property type="match status" value="1"/>
</dbReference>
<dbReference type="OrthoDB" id="7042322at2759"/>
<comment type="cofactor">
    <cofactor evidence="1">
        <name>pyridoxal 5'-phosphate</name>
        <dbReference type="ChEBI" id="CHEBI:597326"/>
    </cofactor>
</comment>
<dbReference type="Gene3D" id="3.90.1150.10">
    <property type="entry name" value="Aspartate Aminotransferase, domain 1"/>
    <property type="match status" value="1"/>
</dbReference>
<dbReference type="InterPro" id="IPR051798">
    <property type="entry name" value="Class-II_PLP-Dep_Aminotrans"/>
</dbReference>
<dbReference type="InterPro" id="IPR004839">
    <property type="entry name" value="Aminotransferase_I/II_large"/>
</dbReference>
<dbReference type="GO" id="GO:0047804">
    <property type="term" value="F:cysteine-S-conjugate beta-lyase activity"/>
    <property type="evidence" value="ECO:0007669"/>
    <property type="project" value="UniProtKB-EC"/>
</dbReference>
<evidence type="ECO:0000259" key="6">
    <source>
        <dbReference type="Pfam" id="PF00155"/>
    </source>
</evidence>
<keyword evidence="4" id="KW-0456">Lyase</keyword>
<proteinExistence type="inferred from homology"/>
<evidence type="ECO:0000256" key="5">
    <source>
        <dbReference type="ARBA" id="ARBA00037974"/>
    </source>
</evidence>
<name>W7TGG9_9STRA</name>
<accession>W7TGG9</accession>
<sequence>MRLVQPSFLSTLACSVVRQLKSRNTFATRRHSSSSYSGYNPLFDDAPDRRATSSLKWTKYGPDILPLWVADMDFRAPQCVIDAMHARAEHGVYGYSVPREEVTQAVIKYLERTAHYKVEPEWIVWSHGLVPALTVAARMAGGAGDSVMTNTPIYPPFLWTPKTADMQTLQVPLRFDEDLGQWRMDLAKMESLVTPRTKMFTLCNPHNPVGKVFTAQELGELGDFCKRHDLVLLSDEIYHDLILEPDRTPHVPIAALGDADLMKRTIILHAASKTYNVPGLSCAYAVIPDIELRTRFKRAARGFVTEINAFGYESLHASYTGGEEWRQAMLSYLRGNRDFLVHFIKTRIPLLRPYSNHDATYLLWVDTSALAPYLSQGVEAATFFLENAQVAVSDGRDFGVFHHVRINFGCPRARLQIGLENMERAINDVVAAAEKSPRAKD</sequence>
<dbReference type="Pfam" id="PF00155">
    <property type="entry name" value="Aminotran_1_2"/>
    <property type="match status" value="1"/>
</dbReference>
<dbReference type="GO" id="GO:0008483">
    <property type="term" value="F:transaminase activity"/>
    <property type="evidence" value="ECO:0007669"/>
    <property type="project" value="UniProtKB-KW"/>
</dbReference>
<protein>
    <recommendedName>
        <fullName evidence="2">cysteine-S-conjugate beta-lyase</fullName>
        <ecNumber evidence="2">4.4.1.13</ecNumber>
    </recommendedName>
</protein>
<evidence type="ECO:0000256" key="3">
    <source>
        <dbReference type="ARBA" id="ARBA00022898"/>
    </source>
</evidence>
<dbReference type="EC" id="4.4.1.13" evidence="2"/>
<dbReference type="InterPro" id="IPR015421">
    <property type="entry name" value="PyrdxlP-dep_Trfase_major"/>
</dbReference>
<dbReference type="AlphaFoldDB" id="W7TGG9"/>
<dbReference type="GO" id="GO:0030170">
    <property type="term" value="F:pyridoxal phosphate binding"/>
    <property type="evidence" value="ECO:0007669"/>
    <property type="project" value="InterPro"/>
</dbReference>
<gene>
    <name evidence="7" type="ORF">Naga_100126g2</name>
</gene>
<dbReference type="CDD" id="cd00609">
    <property type="entry name" value="AAT_like"/>
    <property type="match status" value="1"/>
</dbReference>
<reference evidence="7 8" key="1">
    <citation type="journal article" date="2014" name="Mol. Plant">
        <title>Chromosome Scale Genome Assembly and Transcriptome Profiling of Nannochloropsis gaditana in Nitrogen Depletion.</title>
        <authorList>
            <person name="Corteggiani Carpinelli E."/>
            <person name="Telatin A."/>
            <person name="Vitulo N."/>
            <person name="Forcato C."/>
            <person name="D'Angelo M."/>
            <person name="Schiavon R."/>
            <person name="Vezzi A."/>
            <person name="Giacometti G.M."/>
            <person name="Morosinotto T."/>
            <person name="Valle G."/>
        </authorList>
    </citation>
    <scope>NUCLEOTIDE SEQUENCE [LARGE SCALE GENOMIC DNA]</scope>
    <source>
        <strain evidence="7 8">B-31</strain>
    </source>
</reference>
<evidence type="ECO:0000313" key="8">
    <source>
        <dbReference type="Proteomes" id="UP000019335"/>
    </source>
</evidence>
<evidence type="ECO:0000313" key="7">
    <source>
        <dbReference type="EMBL" id="EWM22608.1"/>
    </source>
</evidence>
<dbReference type="InterPro" id="IPR015424">
    <property type="entry name" value="PyrdxlP-dep_Trfase"/>
</dbReference>
<comment type="caution">
    <text evidence="7">The sequence shown here is derived from an EMBL/GenBank/DDBJ whole genome shotgun (WGS) entry which is preliminary data.</text>
</comment>
<dbReference type="InterPro" id="IPR027619">
    <property type="entry name" value="C-S_lyase_PatB-like"/>
</dbReference>
<evidence type="ECO:0000256" key="1">
    <source>
        <dbReference type="ARBA" id="ARBA00001933"/>
    </source>
</evidence>
<dbReference type="SUPFAM" id="SSF53383">
    <property type="entry name" value="PLP-dependent transferases"/>
    <property type="match status" value="1"/>
</dbReference>
<dbReference type="PANTHER" id="PTHR43525">
    <property type="entry name" value="PROTEIN MALY"/>
    <property type="match status" value="1"/>
</dbReference>
<comment type="similarity">
    <text evidence="5">Belongs to the class-II pyridoxal-phosphate-dependent aminotransferase family. MalY/PatB cystathionine beta-lyase subfamily.</text>
</comment>